<feature type="compositionally biased region" description="Basic and acidic residues" evidence="3">
    <location>
        <begin position="377"/>
        <end position="386"/>
    </location>
</feature>
<dbReference type="GO" id="GO:0003700">
    <property type="term" value="F:DNA-binding transcription factor activity"/>
    <property type="evidence" value="ECO:0007669"/>
    <property type="project" value="InterPro"/>
</dbReference>
<evidence type="ECO:0000256" key="1">
    <source>
        <dbReference type="ARBA" id="ARBA00022999"/>
    </source>
</evidence>
<comment type="caution">
    <text evidence="5">The sequence shown here is derived from an EMBL/GenBank/DDBJ whole genome shotgun (WGS) entry which is preliminary data.</text>
</comment>
<dbReference type="SUPFAM" id="SSF55550">
    <property type="entry name" value="SH2 domain"/>
    <property type="match status" value="1"/>
</dbReference>
<dbReference type="Proteomes" id="UP000516437">
    <property type="component" value="Chromosome 4"/>
</dbReference>
<evidence type="ECO:0000256" key="3">
    <source>
        <dbReference type="SAM" id="MobiDB-lite"/>
    </source>
</evidence>
<dbReference type="SUPFAM" id="SSF49899">
    <property type="entry name" value="Concanavalin A-like lectins/glucanases"/>
    <property type="match status" value="1"/>
</dbReference>
<feature type="domain" description="SH2" evidence="4">
    <location>
        <begin position="569"/>
        <end position="646"/>
    </location>
</feature>
<feature type="region of interest" description="Disordered" evidence="3">
    <location>
        <begin position="377"/>
        <end position="414"/>
    </location>
</feature>
<evidence type="ECO:0000256" key="2">
    <source>
        <dbReference type="PROSITE-ProRule" id="PRU00191"/>
    </source>
</evidence>
<feature type="region of interest" description="Disordered" evidence="3">
    <location>
        <begin position="322"/>
        <end position="365"/>
    </location>
</feature>
<accession>A0A6A1VWC7</accession>
<keyword evidence="1 2" id="KW-0727">SH2 domain</keyword>
<gene>
    <name evidence="5" type="ORF">CJ030_MR4G000599</name>
</gene>
<protein>
    <recommendedName>
        <fullName evidence="4">SH2 domain-containing protein</fullName>
    </recommendedName>
</protein>
<proteinExistence type="predicted"/>
<sequence length="646" mass="72598">MQLHSDGSGSTPFLVLNEKKKIMLLPLFLLHKEAPNPSNSTSWKEVPHASMESEFPLGKWIHVGCEVSTDFVRLHIDGEIVGQKPLSSLLHEDWTLRSLRNITLASIGGDDFNLQGYVHDVEVLPPNLSVKDHHGKDAPLGLSIDYSSASEIEVGSDGVWSIIGGKASCRRNFSLDVVLLDALGQSVTKDIEVAASLLYADNGTLVENTTDGEAPLLASYDGIEYASCERPCKLLQGRASFKLKISQLSSKCDNRLFRIRFHIKKSGSYPFFEAFSNQIRCISRGRNIRASSLTWKRSTSAMHPLNLSQSSRMNERSLELQYNSAHQVRPCPPSKRVRSGQDKVSEASMTDPNLEQHDEKCNSPAWTAHKAENELGRSWEGRHENLEEVDDSPSDSESTGERNSPLKSTSNTISPTSDMTIFKYSLSGLTERSFMLKEIGLSASDNELSELAHQVSLYSGCTHHRHQISIAKRLIEEGSKAWNLISQNNHRIRWENVVFEIEEHFTKIVGCSSRSLTQQDFELLRRIAGCQEYLVRENFEKMWSWLYPVAFTLSRDWINPIWSSISPKWIEGFITKEEAESSLQGPRGLQEPGTFILRFPTSRSWPHPDAGSLIVTYVAMITCYTTGCFPLNDFTGIQFFSFCTSH</sequence>
<organism evidence="5 6">
    <name type="scientific">Morella rubra</name>
    <name type="common">Chinese bayberry</name>
    <dbReference type="NCBI Taxonomy" id="262757"/>
    <lineage>
        <taxon>Eukaryota</taxon>
        <taxon>Viridiplantae</taxon>
        <taxon>Streptophyta</taxon>
        <taxon>Embryophyta</taxon>
        <taxon>Tracheophyta</taxon>
        <taxon>Spermatophyta</taxon>
        <taxon>Magnoliopsida</taxon>
        <taxon>eudicotyledons</taxon>
        <taxon>Gunneridae</taxon>
        <taxon>Pentapetalae</taxon>
        <taxon>rosids</taxon>
        <taxon>fabids</taxon>
        <taxon>Fagales</taxon>
        <taxon>Myricaceae</taxon>
        <taxon>Morella</taxon>
    </lineage>
</organism>
<dbReference type="InterPro" id="IPR000980">
    <property type="entry name" value="SH2"/>
</dbReference>
<name>A0A6A1VWC7_9ROSI</name>
<dbReference type="PROSITE" id="PS50001">
    <property type="entry name" value="SH2"/>
    <property type="match status" value="1"/>
</dbReference>
<evidence type="ECO:0000313" key="5">
    <source>
        <dbReference type="EMBL" id="KAB1216366.1"/>
    </source>
</evidence>
<feature type="compositionally biased region" description="Polar residues" evidence="3">
    <location>
        <begin position="401"/>
        <end position="414"/>
    </location>
</feature>
<dbReference type="Gene3D" id="3.30.505.10">
    <property type="entry name" value="SH2 domain"/>
    <property type="match status" value="1"/>
</dbReference>
<dbReference type="EMBL" id="RXIC02000022">
    <property type="protein sequence ID" value="KAB1216366.1"/>
    <property type="molecule type" value="Genomic_DNA"/>
</dbReference>
<reference evidence="5 6" key="1">
    <citation type="journal article" date="2019" name="Plant Biotechnol. J.">
        <title>The red bayberry genome and genetic basis of sex determination.</title>
        <authorList>
            <person name="Jia H.M."/>
            <person name="Jia H.J."/>
            <person name="Cai Q.L."/>
            <person name="Wang Y."/>
            <person name="Zhao H.B."/>
            <person name="Yang W.F."/>
            <person name="Wang G.Y."/>
            <person name="Li Y.H."/>
            <person name="Zhan D.L."/>
            <person name="Shen Y.T."/>
            <person name="Niu Q.F."/>
            <person name="Chang L."/>
            <person name="Qiu J."/>
            <person name="Zhao L."/>
            <person name="Xie H.B."/>
            <person name="Fu W.Y."/>
            <person name="Jin J."/>
            <person name="Li X.W."/>
            <person name="Jiao Y."/>
            <person name="Zhou C.C."/>
            <person name="Tu T."/>
            <person name="Chai C.Y."/>
            <person name="Gao J.L."/>
            <person name="Fan L.J."/>
            <person name="van de Weg E."/>
            <person name="Wang J.Y."/>
            <person name="Gao Z.S."/>
        </authorList>
    </citation>
    <scope>NUCLEOTIDE SEQUENCE [LARGE SCALE GENOMIC DNA]</scope>
    <source>
        <tissue evidence="5">Leaves</tissue>
    </source>
</reference>
<dbReference type="InterPro" id="IPR001217">
    <property type="entry name" value="STAT"/>
</dbReference>
<dbReference type="GO" id="GO:0007165">
    <property type="term" value="P:signal transduction"/>
    <property type="evidence" value="ECO:0007669"/>
    <property type="project" value="InterPro"/>
</dbReference>
<dbReference type="InterPro" id="IPR036860">
    <property type="entry name" value="SH2_dom_sf"/>
</dbReference>
<evidence type="ECO:0000313" key="6">
    <source>
        <dbReference type="Proteomes" id="UP000516437"/>
    </source>
</evidence>
<dbReference type="PANTHER" id="PTHR11801">
    <property type="entry name" value="SIGNAL TRANSDUCER AND ACTIVATOR OF TRANSCRIPTION"/>
    <property type="match status" value="1"/>
</dbReference>
<keyword evidence="6" id="KW-1185">Reference proteome</keyword>
<dbReference type="OrthoDB" id="10263919at2759"/>
<dbReference type="InterPro" id="IPR013320">
    <property type="entry name" value="ConA-like_dom_sf"/>
</dbReference>
<dbReference type="AlphaFoldDB" id="A0A6A1VWC7"/>
<evidence type="ECO:0000259" key="4">
    <source>
        <dbReference type="PROSITE" id="PS50001"/>
    </source>
</evidence>